<dbReference type="Gene3D" id="2.60.120.1110">
    <property type="match status" value="1"/>
</dbReference>
<dbReference type="AlphaFoldDB" id="A0A0F9SM94"/>
<dbReference type="EMBL" id="LAZR01000411">
    <property type="protein sequence ID" value="KKN70130.1"/>
    <property type="molecule type" value="Genomic_DNA"/>
</dbReference>
<accession>A0A0F9SM94</accession>
<protein>
    <submittedName>
        <fullName evidence="1">Uncharacterized protein</fullName>
    </submittedName>
</protein>
<name>A0A0F9SM94_9ZZZZ</name>
<gene>
    <name evidence="1" type="ORF">LCGC14_0434550</name>
</gene>
<reference evidence="1" key="1">
    <citation type="journal article" date="2015" name="Nature">
        <title>Complex archaea that bridge the gap between prokaryotes and eukaryotes.</title>
        <authorList>
            <person name="Spang A."/>
            <person name="Saw J.H."/>
            <person name="Jorgensen S.L."/>
            <person name="Zaremba-Niedzwiedzka K."/>
            <person name="Martijn J."/>
            <person name="Lind A.E."/>
            <person name="van Eijk R."/>
            <person name="Schleper C."/>
            <person name="Guy L."/>
            <person name="Ettema T.J."/>
        </authorList>
    </citation>
    <scope>NUCLEOTIDE SEQUENCE</scope>
</reference>
<proteinExistence type="predicted"/>
<dbReference type="Pfam" id="PF21190">
    <property type="entry name" value="Bbp16"/>
    <property type="match status" value="1"/>
</dbReference>
<evidence type="ECO:0000313" key="1">
    <source>
        <dbReference type="EMBL" id="KKN70130.1"/>
    </source>
</evidence>
<comment type="caution">
    <text evidence="1">The sequence shown here is derived from an EMBL/GenBank/DDBJ whole genome shotgun (WGS) entry which is preliminary data.</text>
</comment>
<organism evidence="1">
    <name type="scientific">marine sediment metagenome</name>
    <dbReference type="NCBI Taxonomy" id="412755"/>
    <lineage>
        <taxon>unclassified sequences</taxon>
        <taxon>metagenomes</taxon>
        <taxon>ecological metagenomes</taxon>
    </lineage>
</organism>
<dbReference type="InterPro" id="IPR048922">
    <property type="entry name" value="Bbp16"/>
</dbReference>
<sequence>MALFDALLEFSDNQEMAQSAATYAATNTFNWKDEDLEMGQGEPIWFNVRIGTEAIAATDGSTAGACTLVVDLVSEANTTIDSGSEIMYRSRTFTEDEMTEKAWLVRIPLPVDIDNQQYLGVLYTIAGDTSAVGKIDTWLDHGPQSSHDTQVADSNI</sequence>